<dbReference type="GO" id="GO:0005886">
    <property type="term" value="C:plasma membrane"/>
    <property type="evidence" value="ECO:0007669"/>
    <property type="project" value="UniProtKB-SubCell"/>
</dbReference>
<dbReference type="InterPro" id="IPR050351">
    <property type="entry name" value="BphY/WalK/GraS-like"/>
</dbReference>
<evidence type="ECO:0000256" key="3">
    <source>
        <dbReference type="ARBA" id="ARBA00012438"/>
    </source>
</evidence>
<dbReference type="STRING" id="499555.BJL86_2687"/>
<reference evidence="16 17" key="1">
    <citation type="submission" date="2016-06" db="EMBL/GenBank/DDBJ databases">
        <title>Complete genome sequence of a saline-alkali tolerant type strain Dietzia timorensis ID05-A0528T.</title>
        <authorList>
            <person name="Wu X."/>
        </authorList>
    </citation>
    <scope>NUCLEOTIDE SEQUENCE [LARGE SCALE GENOMIC DNA]</scope>
    <source>
        <strain evidence="16 17">ID05-A0528</strain>
    </source>
</reference>
<feature type="region of interest" description="Disordered" evidence="13">
    <location>
        <begin position="395"/>
        <end position="422"/>
    </location>
</feature>
<dbReference type="GO" id="GO:0000155">
    <property type="term" value="F:phosphorelay sensor kinase activity"/>
    <property type="evidence" value="ECO:0007669"/>
    <property type="project" value="InterPro"/>
</dbReference>
<dbReference type="InterPro" id="IPR004358">
    <property type="entry name" value="Sig_transdc_His_kin-like_C"/>
</dbReference>
<comment type="catalytic activity">
    <reaction evidence="1">
        <text>ATP + protein L-histidine = ADP + protein N-phospho-L-histidine.</text>
        <dbReference type="EC" id="2.7.13.3"/>
    </reaction>
</comment>
<evidence type="ECO:0000256" key="13">
    <source>
        <dbReference type="SAM" id="MobiDB-lite"/>
    </source>
</evidence>
<dbReference type="SUPFAM" id="SSF55874">
    <property type="entry name" value="ATPase domain of HSP90 chaperone/DNA topoisomerase II/histidine kinase"/>
    <property type="match status" value="1"/>
</dbReference>
<feature type="domain" description="Histidine kinase" evidence="15">
    <location>
        <begin position="177"/>
        <end position="393"/>
    </location>
</feature>
<dbReference type="InterPro" id="IPR005467">
    <property type="entry name" value="His_kinase_dom"/>
</dbReference>
<dbReference type="Pfam" id="PF00512">
    <property type="entry name" value="HisKA"/>
    <property type="match status" value="1"/>
</dbReference>
<dbReference type="PROSITE" id="PS50109">
    <property type="entry name" value="HIS_KIN"/>
    <property type="match status" value="1"/>
</dbReference>
<dbReference type="AlphaFoldDB" id="A0A173LQ52"/>
<keyword evidence="6" id="KW-0808">Transferase</keyword>
<evidence type="ECO:0000256" key="8">
    <source>
        <dbReference type="ARBA" id="ARBA00022777"/>
    </source>
</evidence>
<keyword evidence="8 16" id="KW-0418">Kinase</keyword>
<keyword evidence="9" id="KW-0067">ATP-binding</keyword>
<dbReference type="GO" id="GO:0004721">
    <property type="term" value="F:phosphoprotein phosphatase activity"/>
    <property type="evidence" value="ECO:0007669"/>
    <property type="project" value="TreeGrafter"/>
</dbReference>
<accession>A0A173LQ52</accession>
<keyword evidence="11 14" id="KW-0472">Membrane</keyword>
<evidence type="ECO:0000313" key="17">
    <source>
        <dbReference type="Proteomes" id="UP000186104"/>
    </source>
</evidence>
<keyword evidence="10" id="KW-0902">Two-component regulatory system</keyword>
<protein>
    <recommendedName>
        <fullName evidence="12">Sensor-like histidine kinase SenX3</fullName>
        <ecNumber evidence="3">2.7.13.3</ecNumber>
    </recommendedName>
</protein>
<comment type="subcellular location">
    <subcellularLocation>
        <location evidence="2">Cell membrane</location>
    </subcellularLocation>
</comment>
<dbReference type="InterPro" id="IPR036890">
    <property type="entry name" value="HATPase_C_sf"/>
</dbReference>
<evidence type="ECO:0000256" key="11">
    <source>
        <dbReference type="ARBA" id="ARBA00023136"/>
    </source>
</evidence>
<evidence type="ECO:0000256" key="12">
    <source>
        <dbReference type="ARBA" id="ARBA00039401"/>
    </source>
</evidence>
<dbReference type="CDD" id="cd00082">
    <property type="entry name" value="HisKA"/>
    <property type="match status" value="1"/>
</dbReference>
<dbReference type="PANTHER" id="PTHR45453">
    <property type="entry name" value="PHOSPHATE REGULON SENSOR PROTEIN PHOR"/>
    <property type="match status" value="1"/>
</dbReference>
<dbReference type="SMART" id="SM00387">
    <property type="entry name" value="HATPase_c"/>
    <property type="match status" value="1"/>
</dbReference>
<keyword evidence="7" id="KW-0547">Nucleotide-binding</keyword>
<dbReference type="SMART" id="SM00388">
    <property type="entry name" value="HisKA"/>
    <property type="match status" value="1"/>
</dbReference>
<dbReference type="PRINTS" id="PR00344">
    <property type="entry name" value="BCTRLSENSOR"/>
</dbReference>
<dbReference type="Gene3D" id="3.30.565.10">
    <property type="entry name" value="Histidine kinase-like ATPase, C-terminal domain"/>
    <property type="match status" value="1"/>
</dbReference>
<keyword evidence="4" id="KW-1003">Cell membrane</keyword>
<dbReference type="KEGG" id="dtm:BJL86_2687"/>
<dbReference type="EC" id="2.7.13.3" evidence="3"/>
<evidence type="ECO:0000256" key="6">
    <source>
        <dbReference type="ARBA" id="ARBA00022679"/>
    </source>
</evidence>
<keyword evidence="14" id="KW-0812">Transmembrane</keyword>
<dbReference type="Proteomes" id="UP000186104">
    <property type="component" value="Chromosome"/>
</dbReference>
<evidence type="ECO:0000256" key="7">
    <source>
        <dbReference type="ARBA" id="ARBA00022741"/>
    </source>
</evidence>
<proteinExistence type="predicted"/>
<dbReference type="CDD" id="cd00075">
    <property type="entry name" value="HATPase"/>
    <property type="match status" value="1"/>
</dbReference>
<name>A0A173LQ52_9ACTN</name>
<organism evidence="16 17">
    <name type="scientific">Dietzia timorensis</name>
    <dbReference type="NCBI Taxonomy" id="499555"/>
    <lineage>
        <taxon>Bacteria</taxon>
        <taxon>Bacillati</taxon>
        <taxon>Actinomycetota</taxon>
        <taxon>Actinomycetes</taxon>
        <taxon>Mycobacteriales</taxon>
        <taxon>Dietziaceae</taxon>
        <taxon>Dietzia</taxon>
    </lineage>
</organism>
<dbReference type="FunFam" id="1.10.287.130:FF:000008">
    <property type="entry name" value="Two-component sensor histidine kinase"/>
    <property type="match status" value="1"/>
</dbReference>
<dbReference type="EMBL" id="CP015961">
    <property type="protein sequence ID" value="ANI93447.1"/>
    <property type="molecule type" value="Genomic_DNA"/>
</dbReference>
<dbReference type="Gene3D" id="1.10.287.130">
    <property type="match status" value="1"/>
</dbReference>
<evidence type="ECO:0000256" key="2">
    <source>
        <dbReference type="ARBA" id="ARBA00004236"/>
    </source>
</evidence>
<evidence type="ECO:0000259" key="15">
    <source>
        <dbReference type="PROSITE" id="PS50109"/>
    </source>
</evidence>
<dbReference type="PANTHER" id="PTHR45453:SF1">
    <property type="entry name" value="PHOSPHATE REGULON SENSOR PROTEIN PHOR"/>
    <property type="match status" value="1"/>
</dbReference>
<dbReference type="GO" id="GO:0005524">
    <property type="term" value="F:ATP binding"/>
    <property type="evidence" value="ECO:0007669"/>
    <property type="project" value="UniProtKB-KW"/>
</dbReference>
<evidence type="ECO:0000256" key="5">
    <source>
        <dbReference type="ARBA" id="ARBA00022553"/>
    </source>
</evidence>
<evidence type="ECO:0000256" key="14">
    <source>
        <dbReference type="SAM" id="Phobius"/>
    </source>
</evidence>
<evidence type="ECO:0000256" key="1">
    <source>
        <dbReference type="ARBA" id="ARBA00000085"/>
    </source>
</evidence>
<sequence length="422" mass="45654">MFCDCLVVDWDTVDVYVAIGLIAAGAVAAFFVGSEIGVRRGQGMSGTRGGRSSTRTDGVLSKADVLYNAMQQSPLALAVVDRFEDLIISNDRAEELGIVTGHRVTEEVWGTVLETFRNGAEAHFHLPGHSRAGHRIPSVSGHTVFLREEDNKFVVVYANDDSEQRRMESARRDFVANVSHELKTPVGAMSVLAEALLESSDDPESVQYFGSRVRDESQRLGSMVTELIELSRLQGAEKLRDLSPVSVDEVVDEAMRRSISMAESSDISLTSDDRSGLEVMGDRTLLVTAVSNLISNAINYSPAGTPVVVSRASDDRTVRIRVTDHGIGIAPENQGRVFERFFRVDKARSRATGGTGLGLAIVKHVVQNHNGVVHLWSRPEMGSTFTIELPRVAAAEAPTPDRTGDSAGTHNTGVGPGKEKAK</sequence>
<dbReference type="InterPro" id="IPR003661">
    <property type="entry name" value="HisK_dim/P_dom"/>
</dbReference>
<evidence type="ECO:0000256" key="10">
    <source>
        <dbReference type="ARBA" id="ARBA00023012"/>
    </source>
</evidence>
<keyword evidence="17" id="KW-1185">Reference proteome</keyword>
<evidence type="ECO:0000313" key="16">
    <source>
        <dbReference type="EMBL" id="ANI93447.1"/>
    </source>
</evidence>
<gene>
    <name evidence="16" type="ORF">BJL86_2687</name>
</gene>
<dbReference type="FunFam" id="3.30.565.10:FF:000006">
    <property type="entry name" value="Sensor histidine kinase WalK"/>
    <property type="match status" value="1"/>
</dbReference>
<dbReference type="SUPFAM" id="SSF47384">
    <property type="entry name" value="Homodimeric domain of signal transducing histidine kinase"/>
    <property type="match status" value="1"/>
</dbReference>
<keyword evidence="5" id="KW-0597">Phosphoprotein</keyword>
<dbReference type="Pfam" id="PF02518">
    <property type="entry name" value="HATPase_c"/>
    <property type="match status" value="1"/>
</dbReference>
<dbReference type="InterPro" id="IPR003594">
    <property type="entry name" value="HATPase_dom"/>
</dbReference>
<dbReference type="InterPro" id="IPR036097">
    <property type="entry name" value="HisK_dim/P_sf"/>
</dbReference>
<evidence type="ECO:0000256" key="4">
    <source>
        <dbReference type="ARBA" id="ARBA00022475"/>
    </source>
</evidence>
<dbReference type="GO" id="GO:0016036">
    <property type="term" value="P:cellular response to phosphate starvation"/>
    <property type="evidence" value="ECO:0007669"/>
    <property type="project" value="TreeGrafter"/>
</dbReference>
<keyword evidence="14" id="KW-1133">Transmembrane helix</keyword>
<evidence type="ECO:0000256" key="9">
    <source>
        <dbReference type="ARBA" id="ARBA00022840"/>
    </source>
</evidence>
<feature type="transmembrane region" description="Helical" evidence="14">
    <location>
        <begin position="15"/>
        <end position="38"/>
    </location>
</feature>